<sequence length="397" mass="43047">MKINPHLNTPLWGSLSLLILFSSLSFQAFSLPPLSNPRLKNAYYALQAWKHAITSDPNGFTSNWCGPNVCDYNGVYCAPAPDDPQVITVAGIDLNHAGISGELPEELGLLTDLALFHINSNFFSGTLPESFSKLRLLHELDVSNNLFSGTFPYVVLNIPSLKFLDIRFNKFEGELPSRLFDLRLDALFVNNNNFDSTLPKNLGNSPVSVVVLGNNIQVNGCLPLSIGNMGGTLTEIVLVNMGLKGCLPTEIGLLKEATVFDVSDSMFEGTLPESMGGMSSLEQLNVANNKLSGDIPASICALPKLENFTYSYNYFRGEPAVCLNLPAKDDRKNCIPGRPEQRSPAECNAAYSRPVECGAFGFGCSPISPPPPSPPPPSPPPPCQTPHLPLPPPYHYL</sequence>
<protein>
    <submittedName>
        <fullName evidence="1">Uncharacterized protein</fullName>
    </submittedName>
</protein>
<name>A0ACC0P7Y6_RHOML</name>
<evidence type="ECO:0000313" key="1">
    <source>
        <dbReference type="EMBL" id="KAI8561274.1"/>
    </source>
</evidence>
<gene>
    <name evidence="1" type="ORF">RHMOL_Rhmol04G0326000</name>
</gene>
<keyword evidence="2" id="KW-1185">Reference proteome</keyword>
<dbReference type="Proteomes" id="UP001062846">
    <property type="component" value="Chromosome 4"/>
</dbReference>
<evidence type="ECO:0000313" key="2">
    <source>
        <dbReference type="Proteomes" id="UP001062846"/>
    </source>
</evidence>
<dbReference type="EMBL" id="CM046391">
    <property type="protein sequence ID" value="KAI8561274.1"/>
    <property type="molecule type" value="Genomic_DNA"/>
</dbReference>
<organism evidence="1 2">
    <name type="scientific">Rhododendron molle</name>
    <name type="common">Chinese azalea</name>
    <name type="synonym">Azalea mollis</name>
    <dbReference type="NCBI Taxonomy" id="49168"/>
    <lineage>
        <taxon>Eukaryota</taxon>
        <taxon>Viridiplantae</taxon>
        <taxon>Streptophyta</taxon>
        <taxon>Embryophyta</taxon>
        <taxon>Tracheophyta</taxon>
        <taxon>Spermatophyta</taxon>
        <taxon>Magnoliopsida</taxon>
        <taxon>eudicotyledons</taxon>
        <taxon>Gunneridae</taxon>
        <taxon>Pentapetalae</taxon>
        <taxon>asterids</taxon>
        <taxon>Ericales</taxon>
        <taxon>Ericaceae</taxon>
        <taxon>Ericoideae</taxon>
        <taxon>Rhodoreae</taxon>
        <taxon>Rhododendron</taxon>
    </lineage>
</organism>
<comment type="caution">
    <text evidence="1">The sequence shown here is derived from an EMBL/GenBank/DDBJ whole genome shotgun (WGS) entry which is preliminary data.</text>
</comment>
<reference evidence="1" key="1">
    <citation type="submission" date="2022-02" db="EMBL/GenBank/DDBJ databases">
        <title>Plant Genome Project.</title>
        <authorList>
            <person name="Zhang R.-G."/>
        </authorList>
    </citation>
    <scope>NUCLEOTIDE SEQUENCE</scope>
    <source>
        <strain evidence="1">AT1</strain>
    </source>
</reference>
<proteinExistence type="predicted"/>
<accession>A0ACC0P7Y6</accession>